<dbReference type="PROSITE" id="PS00211">
    <property type="entry name" value="ABC_TRANSPORTER_1"/>
    <property type="match status" value="1"/>
</dbReference>
<keyword evidence="4 8" id="KW-0067">ATP-binding</keyword>
<dbReference type="EMBL" id="JAEKFT010000018">
    <property type="protein sequence ID" value="MBT0962571.1"/>
    <property type="molecule type" value="Genomic_DNA"/>
</dbReference>
<feature type="domain" description="ABC transporter" evidence="7">
    <location>
        <begin position="1"/>
        <end position="239"/>
    </location>
</feature>
<keyword evidence="9" id="KW-1185">Reference proteome</keyword>
<dbReference type="Proteomes" id="UP000694660">
    <property type="component" value="Unassembled WGS sequence"/>
</dbReference>
<dbReference type="PROSITE" id="PS50893">
    <property type="entry name" value="ABC_TRANSPORTER_2"/>
    <property type="match status" value="1"/>
</dbReference>
<dbReference type="PANTHER" id="PTHR42794">
    <property type="entry name" value="HEMIN IMPORT ATP-BINDING PROTEIN HMUV"/>
    <property type="match status" value="1"/>
</dbReference>
<dbReference type="Gene3D" id="3.40.50.300">
    <property type="entry name" value="P-loop containing nucleotide triphosphate hydrolases"/>
    <property type="match status" value="1"/>
</dbReference>
<dbReference type="InterPro" id="IPR027417">
    <property type="entry name" value="P-loop_NTPase"/>
</dbReference>
<evidence type="ECO:0000313" key="9">
    <source>
        <dbReference type="Proteomes" id="UP000694660"/>
    </source>
</evidence>
<dbReference type="InterPro" id="IPR003593">
    <property type="entry name" value="AAA+_ATPase"/>
</dbReference>
<keyword evidence="5" id="KW-1278">Translocase</keyword>
<evidence type="ECO:0000256" key="1">
    <source>
        <dbReference type="ARBA" id="ARBA00022448"/>
    </source>
</evidence>
<dbReference type="GO" id="GO:0016887">
    <property type="term" value="F:ATP hydrolysis activity"/>
    <property type="evidence" value="ECO:0007669"/>
    <property type="project" value="InterPro"/>
</dbReference>
<dbReference type="CDD" id="cd03214">
    <property type="entry name" value="ABC_Iron-Siderophores_B12_Hemin"/>
    <property type="match status" value="1"/>
</dbReference>
<proteinExistence type="predicted"/>
<dbReference type="InterPro" id="IPR017871">
    <property type="entry name" value="ABC_transporter-like_CS"/>
</dbReference>
<evidence type="ECO:0000256" key="4">
    <source>
        <dbReference type="ARBA" id="ARBA00022840"/>
    </source>
</evidence>
<sequence>MNALDVTGVSVGRGGCRRVDAVSLSVARGELFGLIGPNGAGKTSLLRAVAQLTPHEGEVRVGGAWFAALSPAQRATRLAYLGQDDRAAWPMSVADFVALGRLPHRRAWARGPSAADTAAVQAAMAAMRLGALAGRRLDQLSGGERTRARLARALAVQAPLLLADEPIAALDPFHQLSVMNLLREHCARGGSIVVVLHDLTLASRFCDRVLLMHQGCAVAAGTPRQVLTPGNLQRVYQVQAMHGEHDDQSYVLPWQCRPLTPSEIPA</sequence>
<keyword evidence="1" id="KW-0813">Transport</keyword>
<reference evidence="9" key="1">
    <citation type="journal article" date="2022" name="ISME J.">
        <title>Genetic and phylogenetic analysis of dissimilatory iodate-reducing bacteria identifies potential niches across the world's oceans.</title>
        <authorList>
            <person name="Reyes-Umana V."/>
            <person name="Henning Z."/>
            <person name="Lee K."/>
            <person name="Barnum T.P."/>
            <person name="Coates J.D."/>
        </authorList>
    </citation>
    <scope>NUCLEOTIDE SEQUENCE [LARGE SCALE GENOMIC DNA]</scope>
    <source>
        <strain evidence="9">IR12</strain>
    </source>
</reference>
<evidence type="ECO:0000259" key="7">
    <source>
        <dbReference type="PROSITE" id="PS50893"/>
    </source>
</evidence>
<dbReference type="PANTHER" id="PTHR42794:SF1">
    <property type="entry name" value="HEMIN IMPORT ATP-BINDING PROTEIN HMUV"/>
    <property type="match status" value="1"/>
</dbReference>
<dbReference type="SMART" id="SM00382">
    <property type="entry name" value="AAA"/>
    <property type="match status" value="1"/>
</dbReference>
<comment type="function">
    <text evidence="6">Part of the ABC transporter complex HmuTUV involved in hemin import. Responsible for energy coupling to the transport system.</text>
</comment>
<dbReference type="RefSeq" id="WP_214362523.1">
    <property type="nucleotide sequence ID" value="NZ_JAEKFT010000018.1"/>
</dbReference>
<dbReference type="Pfam" id="PF00005">
    <property type="entry name" value="ABC_tran"/>
    <property type="match status" value="1"/>
</dbReference>
<organism evidence="8 9">
    <name type="scientific">Denitromonas iodatirespirans</name>
    <dbReference type="NCBI Taxonomy" id="2795389"/>
    <lineage>
        <taxon>Bacteria</taxon>
        <taxon>Pseudomonadati</taxon>
        <taxon>Pseudomonadota</taxon>
        <taxon>Betaproteobacteria</taxon>
        <taxon>Rhodocyclales</taxon>
        <taxon>Zoogloeaceae</taxon>
        <taxon>Denitromonas</taxon>
    </lineage>
</organism>
<evidence type="ECO:0000256" key="2">
    <source>
        <dbReference type="ARBA" id="ARBA00022475"/>
    </source>
</evidence>
<dbReference type="GO" id="GO:0005524">
    <property type="term" value="F:ATP binding"/>
    <property type="evidence" value="ECO:0007669"/>
    <property type="project" value="UniProtKB-KW"/>
</dbReference>
<evidence type="ECO:0000313" key="8">
    <source>
        <dbReference type="EMBL" id="MBT0962571.1"/>
    </source>
</evidence>
<evidence type="ECO:0000256" key="3">
    <source>
        <dbReference type="ARBA" id="ARBA00022741"/>
    </source>
</evidence>
<keyword evidence="2" id="KW-0472">Membrane</keyword>
<comment type="caution">
    <text evidence="8">The sequence shown here is derived from an EMBL/GenBank/DDBJ whole genome shotgun (WGS) entry which is preliminary data.</text>
</comment>
<dbReference type="InterPro" id="IPR003439">
    <property type="entry name" value="ABC_transporter-like_ATP-bd"/>
</dbReference>
<evidence type="ECO:0000256" key="5">
    <source>
        <dbReference type="ARBA" id="ARBA00022967"/>
    </source>
</evidence>
<dbReference type="AlphaFoldDB" id="A0A944DCK7"/>
<evidence type="ECO:0000256" key="6">
    <source>
        <dbReference type="ARBA" id="ARBA00037066"/>
    </source>
</evidence>
<protein>
    <submittedName>
        <fullName evidence="8">ABC transporter ATP-binding protein</fullName>
    </submittedName>
</protein>
<gene>
    <name evidence="8" type="ORF">I8J34_15430</name>
</gene>
<dbReference type="SUPFAM" id="SSF52540">
    <property type="entry name" value="P-loop containing nucleoside triphosphate hydrolases"/>
    <property type="match status" value="1"/>
</dbReference>
<keyword evidence="3" id="KW-0547">Nucleotide-binding</keyword>
<accession>A0A944DCK7</accession>
<name>A0A944DCK7_DENI1</name>
<keyword evidence="2" id="KW-1003">Cell membrane</keyword>